<evidence type="ECO:0000313" key="2">
    <source>
        <dbReference type="EMBL" id="CAL7949736.1"/>
    </source>
</evidence>
<sequence length="127" mass="14002">MFAAQFIRIVIVLVIFFLFDKCSGYPSIRQKQAACIGCGDLCDKCEYGIVKSIACDVLQCAKGPDELCGGPDQLYGICGEGMYCNCNRCMGCSQDKLRCAKIENPCLPHKSLGFHSSHRFGRYPTIV</sequence>
<gene>
    <name evidence="2" type="ORF">XYLVIOL_LOCUS9562</name>
</gene>
<keyword evidence="1" id="KW-0732">Signal</keyword>
<dbReference type="EMBL" id="CAXAJV020001300">
    <property type="protein sequence ID" value="CAL7949736.1"/>
    <property type="molecule type" value="Genomic_DNA"/>
</dbReference>
<dbReference type="Proteomes" id="UP001642520">
    <property type="component" value="Unassembled WGS sequence"/>
</dbReference>
<name>A0ABP1P8Y8_XYLVO</name>
<reference evidence="2 3" key="1">
    <citation type="submission" date="2024-08" db="EMBL/GenBank/DDBJ databases">
        <authorList>
            <person name="Will J Nash"/>
            <person name="Angela Man"/>
            <person name="Seanna McTaggart"/>
            <person name="Kendall Baker"/>
            <person name="Tom Barker"/>
            <person name="Leah Catchpole"/>
            <person name="Alex Durrant"/>
            <person name="Karim Gharbi"/>
            <person name="Naomi Irish"/>
            <person name="Gemy Kaithakottil"/>
            <person name="Debby Ku"/>
            <person name="Aaliyah Providence"/>
            <person name="Felix Shaw"/>
            <person name="David Swarbreck"/>
            <person name="Chris Watkins"/>
            <person name="Ann M. McCartney"/>
            <person name="Giulio Formenti"/>
            <person name="Alice Mouton"/>
            <person name="Noel Vella"/>
            <person name="Bjorn M von Reumont"/>
            <person name="Adriana Vella"/>
            <person name="Wilfried Haerty"/>
        </authorList>
    </citation>
    <scope>NUCLEOTIDE SEQUENCE [LARGE SCALE GENOMIC DNA]</scope>
</reference>
<feature type="chain" id="PRO_5046925242" evidence="1">
    <location>
        <begin position="25"/>
        <end position="127"/>
    </location>
</feature>
<dbReference type="InterPro" id="IPR010850">
    <property type="entry name" value="Neuroparsin"/>
</dbReference>
<evidence type="ECO:0000313" key="3">
    <source>
        <dbReference type="Proteomes" id="UP001642520"/>
    </source>
</evidence>
<dbReference type="Pfam" id="PF07327">
    <property type="entry name" value="Neuroparsin"/>
    <property type="match status" value="1"/>
</dbReference>
<comment type="caution">
    <text evidence="2">The sequence shown here is derived from an EMBL/GenBank/DDBJ whole genome shotgun (WGS) entry which is preliminary data.</text>
</comment>
<organism evidence="2 3">
    <name type="scientific">Xylocopa violacea</name>
    <name type="common">Violet carpenter bee</name>
    <name type="synonym">Apis violacea</name>
    <dbReference type="NCBI Taxonomy" id="135666"/>
    <lineage>
        <taxon>Eukaryota</taxon>
        <taxon>Metazoa</taxon>
        <taxon>Ecdysozoa</taxon>
        <taxon>Arthropoda</taxon>
        <taxon>Hexapoda</taxon>
        <taxon>Insecta</taxon>
        <taxon>Pterygota</taxon>
        <taxon>Neoptera</taxon>
        <taxon>Endopterygota</taxon>
        <taxon>Hymenoptera</taxon>
        <taxon>Apocrita</taxon>
        <taxon>Aculeata</taxon>
        <taxon>Apoidea</taxon>
        <taxon>Anthophila</taxon>
        <taxon>Apidae</taxon>
        <taxon>Xylocopa</taxon>
        <taxon>Xylocopa</taxon>
    </lineage>
</organism>
<proteinExistence type="predicted"/>
<feature type="signal peptide" evidence="1">
    <location>
        <begin position="1"/>
        <end position="24"/>
    </location>
</feature>
<accession>A0ABP1P8Y8</accession>
<protein>
    <submittedName>
        <fullName evidence="2">Uncharacterized protein</fullName>
    </submittedName>
</protein>
<keyword evidence="3" id="KW-1185">Reference proteome</keyword>
<evidence type="ECO:0000256" key="1">
    <source>
        <dbReference type="SAM" id="SignalP"/>
    </source>
</evidence>